<organism evidence="1 2">
    <name type="scientific">Bdellovibrio svalbardensis</name>
    <dbReference type="NCBI Taxonomy" id="2972972"/>
    <lineage>
        <taxon>Bacteria</taxon>
        <taxon>Pseudomonadati</taxon>
        <taxon>Bdellovibrionota</taxon>
        <taxon>Bdellovibrionia</taxon>
        <taxon>Bdellovibrionales</taxon>
        <taxon>Pseudobdellovibrionaceae</taxon>
        <taxon>Bdellovibrio</taxon>
    </lineage>
</organism>
<keyword evidence="2" id="KW-1185">Reference proteome</keyword>
<comment type="caution">
    <text evidence="1">The sequence shown here is derived from an EMBL/GenBank/DDBJ whole genome shotgun (WGS) entry which is preliminary data.</text>
</comment>
<name>A0ABT6DFG6_9BACT</name>
<accession>A0ABT6DFG6</accession>
<evidence type="ECO:0008006" key="3">
    <source>
        <dbReference type="Google" id="ProtNLM"/>
    </source>
</evidence>
<sequence>MRHGMCIADTKFMGNLFKKSFMPLMLLGLLTTGCVPQFEKANGDLMVLDSSSAEGLLSKTSTGNQSLGDLTTLRNQGYTISYLSMSSSDIQSVNGHNGGGYKISGSAITIYVSNGLASQEQAHVIAHELVHIKDDLEVDFYLRSYPYVSTASQNFVSTYKTQGVNNFDQRVVSYVLGTLFCTEARAYSRNQQLANEGLQTNFFAKGSSLPQFIDQAYIAKFGVSYGSYANNMASWCLSNSSMTQIQGQLVW</sequence>
<gene>
    <name evidence="1" type="ORF">NWE73_04390</name>
</gene>
<dbReference type="Proteomes" id="UP001152321">
    <property type="component" value="Unassembled WGS sequence"/>
</dbReference>
<proteinExistence type="predicted"/>
<evidence type="ECO:0000313" key="1">
    <source>
        <dbReference type="EMBL" id="MDG0815591.1"/>
    </source>
</evidence>
<dbReference type="EMBL" id="JANRMI010000001">
    <property type="protein sequence ID" value="MDG0815591.1"/>
    <property type="molecule type" value="Genomic_DNA"/>
</dbReference>
<evidence type="ECO:0000313" key="2">
    <source>
        <dbReference type="Proteomes" id="UP001152321"/>
    </source>
</evidence>
<reference evidence="1" key="1">
    <citation type="submission" date="2022-08" db="EMBL/GenBank/DDBJ databases">
        <title>Novel Bdellovibrio Species Isolated from Svalbard: Designation Bdellovibrio svalbardensis.</title>
        <authorList>
            <person name="Mitchell R.J."/>
            <person name="Choi S.Y."/>
        </authorList>
    </citation>
    <scope>NUCLEOTIDE SEQUENCE</scope>
    <source>
        <strain evidence="1">PAP01</strain>
    </source>
</reference>
<dbReference type="PROSITE" id="PS51257">
    <property type="entry name" value="PROKAR_LIPOPROTEIN"/>
    <property type="match status" value="1"/>
</dbReference>
<protein>
    <recommendedName>
        <fullName evidence="3">Peptidase M48 domain-containing protein</fullName>
    </recommendedName>
</protein>